<protein>
    <submittedName>
        <fullName evidence="2">Uncharacterized protein</fullName>
    </submittedName>
</protein>
<evidence type="ECO:0000313" key="2">
    <source>
        <dbReference type="EMBL" id="KAF0297441.1"/>
    </source>
</evidence>
<comment type="caution">
    <text evidence="2">The sequence shown here is derived from an EMBL/GenBank/DDBJ whole genome shotgun (WGS) entry which is preliminary data.</text>
</comment>
<feature type="region of interest" description="Disordered" evidence="1">
    <location>
        <begin position="123"/>
        <end position="162"/>
    </location>
</feature>
<dbReference type="AlphaFoldDB" id="A0A6A4W6B6"/>
<evidence type="ECO:0000256" key="1">
    <source>
        <dbReference type="SAM" id="MobiDB-lite"/>
    </source>
</evidence>
<name>A0A6A4W6B6_AMPAM</name>
<sequence>MIRDVSAENLTVAAENLTPVAENLTTVAENLTTAAASSSVGAAPICQWYSSPALLQSSASGTLPTTTSSATQLGLLLSDTVYLPEAHRTGTTSLLATLPAEAFCLDYSANPPGPINMTAEMLSSAESGAPPADTPPCSAAGERGGQYPAPAYGRAGHGCGSA</sequence>
<gene>
    <name evidence="2" type="ORF">FJT64_005144</name>
</gene>
<evidence type="ECO:0000313" key="3">
    <source>
        <dbReference type="Proteomes" id="UP000440578"/>
    </source>
</evidence>
<dbReference type="Proteomes" id="UP000440578">
    <property type="component" value="Unassembled WGS sequence"/>
</dbReference>
<proteinExistence type="predicted"/>
<dbReference type="EMBL" id="VIIS01001490">
    <property type="protein sequence ID" value="KAF0297441.1"/>
    <property type="molecule type" value="Genomic_DNA"/>
</dbReference>
<keyword evidence="3" id="KW-1185">Reference proteome</keyword>
<accession>A0A6A4W6B6</accession>
<organism evidence="2 3">
    <name type="scientific">Amphibalanus amphitrite</name>
    <name type="common">Striped barnacle</name>
    <name type="synonym">Balanus amphitrite</name>
    <dbReference type="NCBI Taxonomy" id="1232801"/>
    <lineage>
        <taxon>Eukaryota</taxon>
        <taxon>Metazoa</taxon>
        <taxon>Ecdysozoa</taxon>
        <taxon>Arthropoda</taxon>
        <taxon>Crustacea</taxon>
        <taxon>Multicrustacea</taxon>
        <taxon>Cirripedia</taxon>
        <taxon>Thoracica</taxon>
        <taxon>Thoracicalcarea</taxon>
        <taxon>Balanomorpha</taxon>
        <taxon>Balanoidea</taxon>
        <taxon>Balanidae</taxon>
        <taxon>Amphibalaninae</taxon>
        <taxon>Amphibalanus</taxon>
    </lineage>
</organism>
<reference evidence="2 3" key="1">
    <citation type="submission" date="2019-07" db="EMBL/GenBank/DDBJ databases">
        <title>Draft genome assembly of a fouling barnacle, Amphibalanus amphitrite (Darwin, 1854): The first reference genome for Thecostraca.</title>
        <authorList>
            <person name="Kim W."/>
        </authorList>
    </citation>
    <scope>NUCLEOTIDE SEQUENCE [LARGE SCALE GENOMIC DNA]</scope>
    <source>
        <strain evidence="2">SNU_AA5</strain>
        <tissue evidence="2">Soma without cirri and trophi</tissue>
    </source>
</reference>
<dbReference type="OrthoDB" id="3176202at2759"/>